<protein>
    <submittedName>
        <fullName evidence="1">Uncharacterized protein</fullName>
    </submittedName>
</protein>
<organism evidence="1 2">
    <name type="scientific">Trichomalopsis sarcophagae</name>
    <dbReference type="NCBI Taxonomy" id="543379"/>
    <lineage>
        <taxon>Eukaryota</taxon>
        <taxon>Metazoa</taxon>
        <taxon>Ecdysozoa</taxon>
        <taxon>Arthropoda</taxon>
        <taxon>Hexapoda</taxon>
        <taxon>Insecta</taxon>
        <taxon>Pterygota</taxon>
        <taxon>Neoptera</taxon>
        <taxon>Endopterygota</taxon>
        <taxon>Hymenoptera</taxon>
        <taxon>Apocrita</taxon>
        <taxon>Proctotrupomorpha</taxon>
        <taxon>Chalcidoidea</taxon>
        <taxon>Pteromalidae</taxon>
        <taxon>Pteromalinae</taxon>
        <taxon>Trichomalopsis</taxon>
    </lineage>
</organism>
<comment type="caution">
    <text evidence="1">The sequence shown here is derived from an EMBL/GenBank/DDBJ whole genome shotgun (WGS) entry which is preliminary data.</text>
</comment>
<name>A0A232FEW8_9HYME</name>
<dbReference type="Proteomes" id="UP000215335">
    <property type="component" value="Unassembled WGS sequence"/>
</dbReference>
<accession>A0A232FEW8</accession>
<evidence type="ECO:0000313" key="1">
    <source>
        <dbReference type="EMBL" id="OXU29008.1"/>
    </source>
</evidence>
<dbReference type="AlphaFoldDB" id="A0A232FEW8"/>
<reference evidence="1 2" key="1">
    <citation type="journal article" date="2017" name="Curr. Biol.">
        <title>The Evolution of Venom by Co-option of Single-Copy Genes.</title>
        <authorList>
            <person name="Martinson E.O."/>
            <person name="Mrinalini"/>
            <person name="Kelkar Y.D."/>
            <person name="Chang C.H."/>
            <person name="Werren J.H."/>
        </authorList>
    </citation>
    <scope>NUCLEOTIDE SEQUENCE [LARGE SCALE GENOMIC DNA]</scope>
    <source>
        <strain evidence="1 2">Alberta</strain>
        <tissue evidence="1">Whole body</tissue>
    </source>
</reference>
<dbReference type="EMBL" id="NNAY01000348">
    <property type="protein sequence ID" value="OXU29008.1"/>
    <property type="molecule type" value="Genomic_DNA"/>
</dbReference>
<sequence length="213" mass="23488">MKERLNDLSIVTQRLDANHEFWIITHEKQAATAAHQQQNVPPPETSELVISVISKDIDASPRQIASAVLLQPLHGNAPCANRPPPRHMPLRMIQRLLRPPTLPAARANSPHRWTSPTAALLSAPALKDVNCSLNALANYNVCELDDFISLFNASIITSLYKFNSAETGGQAIRAKIKDRDEIFKHACERGSAELLAEYRSRRAAITATQLTGS</sequence>
<evidence type="ECO:0000313" key="2">
    <source>
        <dbReference type="Proteomes" id="UP000215335"/>
    </source>
</evidence>
<keyword evidence="2" id="KW-1185">Reference proteome</keyword>
<proteinExistence type="predicted"/>
<gene>
    <name evidence="1" type="ORF">TSAR_014434</name>
</gene>